<dbReference type="CDD" id="cd03057">
    <property type="entry name" value="GST_N_Beta"/>
    <property type="match status" value="1"/>
</dbReference>
<dbReference type="InterPro" id="IPR036249">
    <property type="entry name" value="Thioredoxin-like_sf"/>
</dbReference>
<dbReference type="Gene3D" id="3.40.30.10">
    <property type="entry name" value="Glutaredoxin"/>
    <property type="match status" value="1"/>
</dbReference>
<dbReference type="SUPFAM" id="SSF52833">
    <property type="entry name" value="Thioredoxin-like"/>
    <property type="match status" value="1"/>
</dbReference>
<dbReference type="EMBL" id="CP016172">
    <property type="protein sequence ID" value="ANN77839.1"/>
    <property type="molecule type" value="Genomic_DNA"/>
</dbReference>
<organism evidence="2 3">
    <name type="scientific">Bordetella flabilis</name>
    <dbReference type="NCBI Taxonomy" id="463014"/>
    <lineage>
        <taxon>Bacteria</taxon>
        <taxon>Pseudomonadati</taxon>
        <taxon>Pseudomonadota</taxon>
        <taxon>Betaproteobacteria</taxon>
        <taxon>Burkholderiales</taxon>
        <taxon>Alcaligenaceae</taxon>
        <taxon>Bordetella</taxon>
    </lineage>
</organism>
<dbReference type="AlphaFoldDB" id="A0A193GEX1"/>
<dbReference type="KEGG" id="bfz:BAU07_12685"/>
<dbReference type="SUPFAM" id="SSF47616">
    <property type="entry name" value="GST C-terminal domain-like"/>
    <property type="match status" value="1"/>
</dbReference>
<dbReference type="PANTHER" id="PTHR44051">
    <property type="entry name" value="GLUTATHIONE S-TRANSFERASE-RELATED"/>
    <property type="match status" value="1"/>
</dbReference>
<dbReference type="Proteomes" id="UP000091926">
    <property type="component" value="Chromosome"/>
</dbReference>
<dbReference type="Gene3D" id="1.20.1050.10">
    <property type="match status" value="1"/>
</dbReference>
<feature type="domain" description="GST N-terminal" evidence="1">
    <location>
        <begin position="1"/>
        <end position="79"/>
    </location>
</feature>
<sequence>MKLYYAVGTCSMAVHLLLEEIGEPFERHLLRFSAGDQKKPEYLAINPKGKVPALQTEDGVITEMPVICHYLAHRFPQARLLPDAFMPRVRAMEMLDYIAATVHMRGFSRLANPAAFSPDGDPHRVSSDGRKFVEDGLGIMEAALGDRPFALGQQFSILDAGYFLIEWWAGRREIGLPPAMEAHYERMLTRPAVRRMLADEDKYR</sequence>
<dbReference type="SFLD" id="SFLDS00019">
    <property type="entry name" value="Glutathione_Transferase_(cytos"/>
    <property type="match status" value="1"/>
</dbReference>
<gene>
    <name evidence="2" type="ORF">BAU07_12685</name>
</gene>
<dbReference type="RefSeq" id="WP_066658157.1">
    <property type="nucleotide sequence ID" value="NZ_CBCSCL010000001.1"/>
</dbReference>
<dbReference type="PANTHER" id="PTHR44051:SF8">
    <property type="entry name" value="GLUTATHIONE S-TRANSFERASE GSTA"/>
    <property type="match status" value="1"/>
</dbReference>
<protein>
    <recommendedName>
        <fullName evidence="1">GST N-terminal domain-containing protein</fullName>
    </recommendedName>
</protein>
<dbReference type="OrthoDB" id="8772754at2"/>
<dbReference type="InterPro" id="IPR040079">
    <property type="entry name" value="Glutathione_S-Trfase"/>
</dbReference>
<dbReference type="InterPro" id="IPR004045">
    <property type="entry name" value="Glutathione_S-Trfase_N"/>
</dbReference>
<keyword evidence="3" id="KW-1185">Reference proteome</keyword>
<dbReference type="SFLD" id="SFLDG00358">
    <property type="entry name" value="Main_(cytGST)"/>
    <property type="match status" value="1"/>
</dbReference>
<proteinExistence type="predicted"/>
<evidence type="ECO:0000313" key="3">
    <source>
        <dbReference type="Proteomes" id="UP000091926"/>
    </source>
</evidence>
<dbReference type="STRING" id="463014.BAU07_12685"/>
<accession>A0A193GEX1</accession>
<dbReference type="InterPro" id="IPR036282">
    <property type="entry name" value="Glutathione-S-Trfase_C_sf"/>
</dbReference>
<reference evidence="2 3" key="1">
    <citation type="submission" date="2016-06" db="EMBL/GenBank/DDBJ databases">
        <title>Complete genome sequences of Bordetella bronchialis and Bordetella flabilis.</title>
        <authorList>
            <person name="LiPuma J.J."/>
            <person name="Spilker T."/>
        </authorList>
    </citation>
    <scope>NUCLEOTIDE SEQUENCE [LARGE SCALE GENOMIC DNA]</scope>
    <source>
        <strain evidence="2 3">AU10664</strain>
    </source>
</reference>
<dbReference type="Pfam" id="PF13409">
    <property type="entry name" value="GST_N_2"/>
    <property type="match status" value="1"/>
</dbReference>
<dbReference type="PROSITE" id="PS50404">
    <property type="entry name" value="GST_NTER"/>
    <property type="match status" value="1"/>
</dbReference>
<dbReference type="SFLD" id="SFLDG01150">
    <property type="entry name" value="Main.1:_Beta-like"/>
    <property type="match status" value="1"/>
</dbReference>
<name>A0A193GEX1_9BORD</name>
<evidence type="ECO:0000259" key="1">
    <source>
        <dbReference type="PROSITE" id="PS50404"/>
    </source>
</evidence>
<evidence type="ECO:0000313" key="2">
    <source>
        <dbReference type="EMBL" id="ANN77839.1"/>
    </source>
</evidence>